<dbReference type="Proteomes" id="UP000031643">
    <property type="component" value="Chromosome"/>
</dbReference>
<gene>
    <name evidence="2" type="ORF">GL4_3211</name>
</gene>
<accession>A0A0A8K7X2</accession>
<feature type="compositionally biased region" description="Basic and acidic residues" evidence="1">
    <location>
        <begin position="24"/>
        <end position="35"/>
    </location>
</feature>
<organism evidence="2 3">
    <name type="scientific">Methyloceanibacter caenitepidi</name>
    <dbReference type="NCBI Taxonomy" id="1384459"/>
    <lineage>
        <taxon>Bacteria</taxon>
        <taxon>Pseudomonadati</taxon>
        <taxon>Pseudomonadota</taxon>
        <taxon>Alphaproteobacteria</taxon>
        <taxon>Hyphomicrobiales</taxon>
        <taxon>Hyphomicrobiaceae</taxon>
        <taxon>Methyloceanibacter</taxon>
    </lineage>
</organism>
<feature type="compositionally biased region" description="Basic and acidic residues" evidence="1">
    <location>
        <begin position="67"/>
        <end position="77"/>
    </location>
</feature>
<dbReference type="KEGG" id="mcg:GL4_3211"/>
<sequence length="77" mass="8562">MDRDHKTGASVLSSTEGRLGQNDARLEQRSEDKLKHFGTGSKQPEQDRRPPKLGQKEAEEEASSEAALKDLSRKSAR</sequence>
<evidence type="ECO:0000256" key="1">
    <source>
        <dbReference type="SAM" id="MobiDB-lite"/>
    </source>
</evidence>
<protein>
    <submittedName>
        <fullName evidence="2">Uncharacterized protein</fullName>
    </submittedName>
</protein>
<keyword evidence="3" id="KW-1185">Reference proteome</keyword>
<dbReference type="STRING" id="1384459.GL4_3211"/>
<proteinExistence type="predicted"/>
<name>A0A0A8K7X2_9HYPH</name>
<evidence type="ECO:0000313" key="3">
    <source>
        <dbReference type="Proteomes" id="UP000031643"/>
    </source>
</evidence>
<dbReference type="AlphaFoldDB" id="A0A0A8K7X2"/>
<feature type="region of interest" description="Disordered" evidence="1">
    <location>
        <begin position="1"/>
        <end position="77"/>
    </location>
</feature>
<dbReference type="RefSeq" id="WP_045368891.1">
    <property type="nucleotide sequence ID" value="NZ_AP014648.1"/>
</dbReference>
<dbReference type="EMBL" id="AP014648">
    <property type="protein sequence ID" value="BAQ18642.1"/>
    <property type="molecule type" value="Genomic_DNA"/>
</dbReference>
<dbReference type="HOGENOM" id="CLU_2634005_0_0_5"/>
<evidence type="ECO:0000313" key="2">
    <source>
        <dbReference type="EMBL" id="BAQ18642.1"/>
    </source>
</evidence>
<feature type="compositionally biased region" description="Basic and acidic residues" evidence="1">
    <location>
        <begin position="44"/>
        <end position="57"/>
    </location>
</feature>
<reference evidence="2 3" key="1">
    <citation type="submission" date="2014-09" db="EMBL/GenBank/DDBJ databases">
        <title>Genome sequencing of Methyloceanibacter caenitepidi Gela4.</title>
        <authorList>
            <person name="Takeuchi M."/>
            <person name="Susumu S."/>
            <person name="Kamagata Y."/>
            <person name="Oshima K."/>
            <person name="Hattori M."/>
            <person name="Iwasaki W."/>
        </authorList>
    </citation>
    <scope>NUCLEOTIDE SEQUENCE [LARGE SCALE GENOMIC DNA]</scope>
    <source>
        <strain evidence="2 3">Gela4</strain>
    </source>
</reference>